<dbReference type="RefSeq" id="WP_043579698.1">
    <property type="nucleotide sequence ID" value="NZ_CP142381.1"/>
</dbReference>
<sequence length="227" mass="25328">MDTARFAFFDVDETLIDMKSMFSFRRYYFLRRFGPVLGRLQEWRARRRLQDLLDCGCDRSEVNRAFFREFAGHAPEQLAAAAKAWFAEVSSQDGFYIRPALNALQRHIDHGVEPVFVSGSSVDILQPLAEALGVRHVLANRLEVRNGRYSGELLSPQTIGAGKQAAVLAFLARCGSDAAVCYGYGDHISDLPLLETVGHPSVVARDPELVRAANQRGWPVLKPSVSF</sequence>
<dbReference type="InterPro" id="IPR036412">
    <property type="entry name" value="HAD-like_sf"/>
</dbReference>
<dbReference type="InterPro" id="IPR050582">
    <property type="entry name" value="HAD-like_SerB"/>
</dbReference>
<accession>A0ABS7FHV4</accession>
<proteinExistence type="predicted"/>
<protein>
    <submittedName>
        <fullName evidence="4">HAD-IB family hydrolase</fullName>
    </submittedName>
</protein>
<keyword evidence="2 4" id="KW-0378">Hydrolase</keyword>
<evidence type="ECO:0000313" key="5">
    <source>
        <dbReference type="Proteomes" id="UP000711178"/>
    </source>
</evidence>
<keyword evidence="5" id="KW-1185">Reference proteome</keyword>
<evidence type="ECO:0000313" key="4">
    <source>
        <dbReference type="EMBL" id="MBW8289642.1"/>
    </source>
</evidence>
<gene>
    <name evidence="4" type="ORF">KIF53_18550</name>
</gene>
<evidence type="ECO:0000256" key="2">
    <source>
        <dbReference type="ARBA" id="ARBA00022801"/>
    </source>
</evidence>
<name>A0ABS7FHV4_9NEIS</name>
<evidence type="ECO:0000256" key="1">
    <source>
        <dbReference type="ARBA" id="ARBA00022723"/>
    </source>
</evidence>
<reference evidence="4 5" key="1">
    <citation type="submission" date="2021-05" db="EMBL/GenBank/DDBJ databases">
        <title>Draft Whole Genome Sequencing Of Biosensor Chromobacterium violaceum Strain CV026 Reveals A Regulatory RNA In Chromobacterium violaceum Phenotype Regulatory Network.</title>
        <authorList>
            <person name="Hong K.W."/>
            <person name="Chan K.G."/>
            <person name="Chang C.-Y."/>
        </authorList>
    </citation>
    <scope>NUCLEOTIDE SEQUENCE [LARGE SCALE GENOMIC DNA]</scope>
    <source>
        <strain evidence="4 5">ATCC 31532</strain>
    </source>
</reference>
<organism evidence="4 5">
    <name type="scientific">Chromobacterium subtsugae</name>
    <dbReference type="NCBI Taxonomy" id="251747"/>
    <lineage>
        <taxon>Bacteria</taxon>
        <taxon>Pseudomonadati</taxon>
        <taxon>Pseudomonadota</taxon>
        <taxon>Betaproteobacteria</taxon>
        <taxon>Neisseriales</taxon>
        <taxon>Chromobacteriaceae</taxon>
        <taxon>Chromobacterium</taxon>
    </lineage>
</organism>
<dbReference type="PANTHER" id="PTHR43344:SF13">
    <property type="entry name" value="PHOSPHATASE RV3661-RELATED"/>
    <property type="match status" value="1"/>
</dbReference>
<dbReference type="PANTHER" id="PTHR43344">
    <property type="entry name" value="PHOSPHOSERINE PHOSPHATASE"/>
    <property type="match status" value="1"/>
</dbReference>
<keyword evidence="1" id="KW-0479">Metal-binding</keyword>
<evidence type="ECO:0000256" key="3">
    <source>
        <dbReference type="ARBA" id="ARBA00022842"/>
    </source>
</evidence>
<dbReference type="Proteomes" id="UP000711178">
    <property type="component" value="Unassembled WGS sequence"/>
</dbReference>
<dbReference type="NCBIfam" id="TIGR01490">
    <property type="entry name" value="HAD-SF-IB-hyp1"/>
    <property type="match status" value="1"/>
</dbReference>
<dbReference type="NCBIfam" id="TIGR01488">
    <property type="entry name" value="HAD-SF-IB"/>
    <property type="match status" value="1"/>
</dbReference>
<dbReference type="GeneID" id="89684398"/>
<dbReference type="SUPFAM" id="SSF56784">
    <property type="entry name" value="HAD-like"/>
    <property type="match status" value="1"/>
</dbReference>
<dbReference type="Gene3D" id="3.40.50.1000">
    <property type="entry name" value="HAD superfamily/HAD-like"/>
    <property type="match status" value="1"/>
</dbReference>
<keyword evidence="3" id="KW-0460">Magnesium</keyword>
<dbReference type="Pfam" id="PF12710">
    <property type="entry name" value="HAD"/>
    <property type="match status" value="1"/>
</dbReference>
<dbReference type="Gene3D" id="1.20.1440.100">
    <property type="entry name" value="SG protein - dephosphorylation function"/>
    <property type="match status" value="1"/>
</dbReference>
<dbReference type="InterPro" id="IPR006385">
    <property type="entry name" value="HAD_hydro_SerB1"/>
</dbReference>
<dbReference type="EMBL" id="JAHDTB010000020">
    <property type="protein sequence ID" value="MBW8289642.1"/>
    <property type="molecule type" value="Genomic_DNA"/>
</dbReference>
<dbReference type="GO" id="GO:0016787">
    <property type="term" value="F:hydrolase activity"/>
    <property type="evidence" value="ECO:0007669"/>
    <property type="project" value="UniProtKB-KW"/>
</dbReference>
<comment type="caution">
    <text evidence="4">The sequence shown here is derived from an EMBL/GenBank/DDBJ whole genome shotgun (WGS) entry which is preliminary data.</text>
</comment>
<dbReference type="InterPro" id="IPR023214">
    <property type="entry name" value="HAD_sf"/>
</dbReference>